<accession>A0A0A1YZZ9</accession>
<evidence type="ECO:0000313" key="2">
    <source>
        <dbReference type="Proteomes" id="UP000030060"/>
    </source>
</evidence>
<proteinExistence type="predicted"/>
<organism evidence="1 2">
    <name type="scientific">Pseudomonas fluorescens LMG 5329</name>
    <dbReference type="NCBI Taxonomy" id="1324332"/>
    <lineage>
        <taxon>Bacteria</taxon>
        <taxon>Pseudomonadati</taxon>
        <taxon>Pseudomonadota</taxon>
        <taxon>Gammaproteobacteria</taxon>
        <taxon>Pseudomonadales</taxon>
        <taxon>Pseudomonadaceae</taxon>
        <taxon>Pseudomonas</taxon>
    </lineage>
</organism>
<dbReference type="EMBL" id="ASGY01000087">
    <property type="protein sequence ID" value="KGE67518.1"/>
    <property type="molecule type" value="Genomic_DNA"/>
</dbReference>
<reference evidence="1 2" key="1">
    <citation type="journal article" date="2013" name="Genome Announc.">
        <title>Draft Genome Sequence of Pseudomonas fluorescens LMG 5329, a White Line-Inducing Principle-Producing Bioindicator for the Mushroom Pathogen Pseudomonas tolaasii.</title>
        <authorList>
            <person name="Ghequire M.G."/>
            <person name="Rokni-Zadeh H."/>
            <person name="Zarrineh P."/>
            <person name="De Mot R."/>
        </authorList>
    </citation>
    <scope>NUCLEOTIDE SEQUENCE [LARGE SCALE GENOMIC DNA]</scope>
    <source>
        <strain evidence="1 2">LMG 5329</strain>
    </source>
</reference>
<evidence type="ECO:0000313" key="1">
    <source>
        <dbReference type="EMBL" id="KGE67518.1"/>
    </source>
</evidence>
<gene>
    <name evidence="1" type="ORF">K814_0112605</name>
</gene>
<comment type="caution">
    <text evidence="1">The sequence shown here is derived from an EMBL/GenBank/DDBJ whole genome shotgun (WGS) entry which is preliminary data.</text>
</comment>
<dbReference type="RefSeq" id="WP_028617789.1">
    <property type="nucleotide sequence ID" value="NZ_ASGY01000087.1"/>
</dbReference>
<sequence length="75" mass="7922">MKLEIARGLFLVGALGVAALALAAWEQPRTQVLSATQGGAQCLLPRVAKASTAAKPDHELLLFMFGMSQGMRPQS</sequence>
<dbReference type="Proteomes" id="UP000030060">
    <property type="component" value="Unassembled WGS sequence"/>
</dbReference>
<dbReference type="GeneID" id="88827154"/>
<dbReference type="AlphaFoldDB" id="A0A0A1YZZ9"/>
<name>A0A0A1YZZ9_PSEFL</name>
<dbReference type="OrthoDB" id="7017559at2"/>
<protein>
    <submittedName>
        <fullName evidence="1">Uncharacterized protein</fullName>
    </submittedName>
</protein>